<dbReference type="PANTHER" id="PTHR48097:SF9">
    <property type="entry name" value="L-THREONINE ALDOLASE"/>
    <property type="match status" value="1"/>
</dbReference>
<keyword evidence="7" id="KW-1185">Reference proteome</keyword>
<dbReference type="EMBL" id="JAHESC010000020">
    <property type="protein sequence ID" value="MBT1687789.1"/>
    <property type="molecule type" value="Genomic_DNA"/>
</dbReference>
<dbReference type="GO" id="GO:0005829">
    <property type="term" value="C:cytosol"/>
    <property type="evidence" value="ECO:0007669"/>
    <property type="project" value="TreeGrafter"/>
</dbReference>
<proteinExistence type="inferred from homology"/>
<evidence type="ECO:0000256" key="1">
    <source>
        <dbReference type="ARBA" id="ARBA00001933"/>
    </source>
</evidence>
<dbReference type="PROSITE" id="PS51318">
    <property type="entry name" value="TAT"/>
    <property type="match status" value="1"/>
</dbReference>
<dbReference type="InterPro" id="IPR001597">
    <property type="entry name" value="ArAA_b-elim_lyase/Thr_aldolase"/>
</dbReference>
<dbReference type="RefSeq" id="WP_254091019.1">
    <property type="nucleotide sequence ID" value="NZ_JAHESC010000020.1"/>
</dbReference>
<dbReference type="Gene3D" id="3.40.640.10">
    <property type="entry name" value="Type I PLP-dependent aspartate aminotransferase-like (Major domain)"/>
    <property type="match status" value="1"/>
</dbReference>
<feature type="domain" description="Aromatic amino acid beta-eliminating lyase/threonine aldolase" evidence="5">
    <location>
        <begin position="63"/>
        <end position="332"/>
    </location>
</feature>
<keyword evidence="3" id="KW-0663">Pyridoxal phosphate</keyword>
<comment type="similarity">
    <text evidence="2">Belongs to the threonine aldolase family.</text>
</comment>
<dbReference type="PANTHER" id="PTHR48097">
    <property type="entry name" value="L-THREONINE ALDOLASE-RELATED"/>
    <property type="match status" value="1"/>
</dbReference>
<organism evidence="6 7">
    <name type="scientific">Dawidia soli</name>
    <dbReference type="NCBI Taxonomy" id="2782352"/>
    <lineage>
        <taxon>Bacteria</taxon>
        <taxon>Pseudomonadati</taxon>
        <taxon>Bacteroidota</taxon>
        <taxon>Cytophagia</taxon>
        <taxon>Cytophagales</taxon>
        <taxon>Chryseotaleaceae</taxon>
        <taxon>Dawidia</taxon>
    </lineage>
</organism>
<dbReference type="GO" id="GO:0006545">
    <property type="term" value="P:glycine biosynthetic process"/>
    <property type="evidence" value="ECO:0007669"/>
    <property type="project" value="TreeGrafter"/>
</dbReference>
<dbReference type="GO" id="GO:0006567">
    <property type="term" value="P:L-threonine catabolic process"/>
    <property type="evidence" value="ECO:0007669"/>
    <property type="project" value="TreeGrafter"/>
</dbReference>
<dbReference type="InterPro" id="IPR006311">
    <property type="entry name" value="TAT_signal"/>
</dbReference>
<comment type="caution">
    <text evidence="6">The sequence shown here is derived from an EMBL/GenBank/DDBJ whole genome shotgun (WGS) entry which is preliminary data.</text>
</comment>
<evidence type="ECO:0000256" key="4">
    <source>
        <dbReference type="SAM" id="SignalP"/>
    </source>
</evidence>
<feature type="signal peptide" evidence="4">
    <location>
        <begin position="1"/>
        <end position="28"/>
    </location>
</feature>
<dbReference type="InterPro" id="IPR015421">
    <property type="entry name" value="PyrdxlP-dep_Trfase_major"/>
</dbReference>
<evidence type="ECO:0000313" key="7">
    <source>
        <dbReference type="Proteomes" id="UP001319180"/>
    </source>
</evidence>
<dbReference type="GO" id="GO:0016740">
    <property type="term" value="F:transferase activity"/>
    <property type="evidence" value="ECO:0007669"/>
    <property type="project" value="UniProtKB-KW"/>
</dbReference>
<dbReference type="AlphaFoldDB" id="A0AAP2D9H5"/>
<evidence type="ECO:0000259" key="5">
    <source>
        <dbReference type="Pfam" id="PF01212"/>
    </source>
</evidence>
<dbReference type="GO" id="GO:0008732">
    <property type="term" value="F:L-allo-threonine aldolase activity"/>
    <property type="evidence" value="ECO:0007669"/>
    <property type="project" value="TreeGrafter"/>
</dbReference>
<accession>A0AAP2D9H5</accession>
<comment type="cofactor">
    <cofactor evidence="1">
        <name>pyridoxal 5'-phosphate</name>
        <dbReference type="ChEBI" id="CHEBI:597326"/>
    </cofactor>
</comment>
<gene>
    <name evidence="6" type="ORF">KK078_14570</name>
</gene>
<evidence type="ECO:0000256" key="2">
    <source>
        <dbReference type="ARBA" id="ARBA00006966"/>
    </source>
</evidence>
<evidence type="ECO:0000313" key="6">
    <source>
        <dbReference type="EMBL" id="MBT1687789.1"/>
    </source>
</evidence>
<keyword evidence="4" id="KW-0732">Signal</keyword>
<dbReference type="SUPFAM" id="SSF53383">
    <property type="entry name" value="PLP-dependent transferases"/>
    <property type="match status" value="1"/>
</dbReference>
<sequence>MNLDRRKFLKTSGTALLPAMIPVSSVLATGTRQHLSNAPTGPTVKFFGAGESYEPQEYLAELQKYQAAKGIERDRYGTGGVIEALEKRFTEITGKEKAVFMPSGTMANQLAIAVLSGEETKVIVQETSHVFRDESDAAQTVFGKRLVPLAKDATYFTAQQLQEGIESLKQGEVFKTSVGAVSIENPVRRADERVVPIEEIKKISAYCRSNNIGLHLDGARLFIASGWTGVSVKEYASYFDTVYISLYKYFGAAAGAILCGPREVMDKMTHLVKVHGGSMYGNWLNAAMALHRMEGFETRLQQAIQASKSIFATLNKLPGVKVSPLDGGTNIYTLELDKKIDGNRLQASLREAKILMPRPDGNNHTMLTVNETLLYQPVDYIVNAFKKGL</sequence>
<dbReference type="Pfam" id="PF01212">
    <property type="entry name" value="Beta_elim_lyase"/>
    <property type="match status" value="1"/>
</dbReference>
<feature type="chain" id="PRO_5042841309" evidence="4">
    <location>
        <begin position="29"/>
        <end position="389"/>
    </location>
</feature>
<dbReference type="Proteomes" id="UP001319180">
    <property type="component" value="Unassembled WGS sequence"/>
</dbReference>
<protein>
    <submittedName>
        <fullName evidence="6">PLP-dependent transferase</fullName>
    </submittedName>
</protein>
<keyword evidence="6" id="KW-0808">Transferase</keyword>
<name>A0AAP2D9H5_9BACT</name>
<reference evidence="6 7" key="1">
    <citation type="submission" date="2021-05" db="EMBL/GenBank/DDBJ databases">
        <title>A Polyphasic approach of four new species of the genus Ohtaekwangia: Ohtaekwangia histidinii sp. nov., Ohtaekwangia cretensis sp. nov., Ohtaekwangia indiensis sp. nov., Ohtaekwangia reichenbachii sp. nov. from diverse environment.</title>
        <authorList>
            <person name="Octaviana S."/>
        </authorList>
    </citation>
    <scope>NUCLEOTIDE SEQUENCE [LARGE SCALE GENOMIC DNA]</scope>
    <source>
        <strain evidence="6 7">PWU37</strain>
    </source>
</reference>
<dbReference type="InterPro" id="IPR015424">
    <property type="entry name" value="PyrdxlP-dep_Trfase"/>
</dbReference>
<evidence type="ECO:0000256" key="3">
    <source>
        <dbReference type="ARBA" id="ARBA00022898"/>
    </source>
</evidence>